<keyword evidence="6 7" id="KW-0067">ATP-binding</keyword>
<dbReference type="GO" id="GO:0005524">
    <property type="term" value="F:ATP binding"/>
    <property type="evidence" value="ECO:0007669"/>
    <property type="project" value="UniProtKB-UniRule"/>
</dbReference>
<keyword evidence="8" id="KW-0175">Coiled coil</keyword>
<sequence>MPIVDRLRKLVFGSEERKAAPRSIPSIVRVNTDVKDFWILQNEIGDGAFGKVYKAVSKADNNLIAAAKMMELEDDEQMDVMVEVEILCKCKHPNIVQLYDAFTMGNTVSLMIEFCGGGAIDNIMMELSRGLTEPQIHCVMKEVLKALIFLHQNYIIHRDLKAGNVLLTSDARVKLADFGVSAICRDSREGRSSFIGTSYWMAPEVMYCETTPQNHYNQLCDIWSFGITLIEMAEEAPPYADMNPAKVVFKVIKASPPTLQQPSLWSKNFNDVIARCLTKDPQKRPAAADIICHPFFEKEGDVACVRQLICEINADEVTTEVVESEYDEEEDDTSSSVDIRFPESLSKENNVDLSSHVYIGQEALSEATTSVPKEFSVSSRNICDKIADEETTQIPSPNSHSSAIDALRDLDQALDLGSVIANGSEKPPTRVTITQGEHKMMAPNPPRSPETEQPSQFPTHQIRDILESVIAASPAMKDNAEVVAGENSEAKDDFAEVSQSAYFEKQSSSQQVVGTIDDVRSSVPGSLSVIVGKSEDNLNMFDRKTAFDIQHLNSMTAKERVPDRIFTYSTNAGHPKRLKSTRSVDSSTNTTETISPHHRSSSQPIHSSEESSNVEIHCVSEAGMVRPGAEMLAVFKVVPPANREPSLVKVRRPTSFPSALEPSAPACFASDILDPPLSASSSIAYIEGKKLKNCDSEKVIVTLRPSHELTPTTSRSSQFPEIGNEAANYDYFGTTVTPNIMKGDVDAAAGEKTSPSQTVQNTLVFTSAPPPEPPIDYDSSSFVQYGRKIPERNEKKSQVVSPRKSPHRQTVTRKTRVYVVDGVQMTSTSHQVFGVRQDFELRKQQLHELRRLQREEARQQRELIAKSEAQRNELTRRFAADKENVLKESDNELQALARNHKRQLKDAEDAHNEDMKQSLKRLQADQEREMRGFKEALKHERKQLQNEIDLLPKYQRKEAFRIRKEQLDIAQRRSEEEFLLQQQKNREAMEERVRHIHQLKICSLEKKLRQQQHAVLRTREASMWNLEERQLAEKRDLYKQELKERFHLQRTQMLARHQRELEHMRKVNAMNEEEAQRTYMSYKKKLPKDFRTESKARINMFKESLRISCQGDDVSVINEKMRAFEEKEKRRMQNAIKDHVIKAERRLAELVERNIASVKELEEIHNMKRKMLLETEQSKLENFEREFEKAVADWKSDLPFRKQKLEVTFAQELEKLDAFYRKENAQLQSTSCPGYSSQQSF</sequence>
<dbReference type="Pfam" id="PF12474">
    <property type="entry name" value="PKK"/>
    <property type="match status" value="2"/>
</dbReference>
<dbReference type="InterPro" id="IPR017441">
    <property type="entry name" value="Protein_kinase_ATP_BS"/>
</dbReference>
<dbReference type="InterPro" id="IPR022165">
    <property type="entry name" value="PKK"/>
</dbReference>
<proteinExistence type="predicted"/>
<protein>
    <recommendedName>
        <fullName evidence="10">Protein kinase domain-containing protein</fullName>
    </recommendedName>
</protein>
<evidence type="ECO:0000256" key="5">
    <source>
        <dbReference type="ARBA" id="ARBA00022777"/>
    </source>
</evidence>
<comment type="caution">
    <text evidence="11">The sequence shown here is derived from an EMBL/GenBank/DDBJ whole genome shotgun (WGS) entry which is preliminary data.</text>
</comment>
<feature type="region of interest" description="Disordered" evidence="9">
    <location>
        <begin position="791"/>
        <end position="811"/>
    </location>
</feature>
<dbReference type="InterPro" id="IPR051585">
    <property type="entry name" value="STE20_Ser/Thr_Kinases"/>
</dbReference>
<feature type="compositionally biased region" description="Polar residues" evidence="9">
    <location>
        <begin position="581"/>
        <end position="593"/>
    </location>
</feature>
<feature type="region of interest" description="Disordered" evidence="9">
    <location>
        <begin position="569"/>
        <end position="611"/>
    </location>
</feature>
<dbReference type="AlphaFoldDB" id="A0ABD6E4K3"/>
<evidence type="ECO:0000256" key="8">
    <source>
        <dbReference type="SAM" id="Coils"/>
    </source>
</evidence>
<feature type="coiled-coil region" evidence="8">
    <location>
        <begin position="842"/>
        <end position="925"/>
    </location>
</feature>
<dbReference type="GO" id="GO:0004674">
    <property type="term" value="F:protein serine/threonine kinase activity"/>
    <property type="evidence" value="ECO:0007669"/>
    <property type="project" value="UniProtKB-KW"/>
</dbReference>
<dbReference type="PANTHER" id="PTHR46538:SF3">
    <property type="entry name" value="PROTEIN KINASE DOMAIN-CONTAINING PROTEIN"/>
    <property type="match status" value="1"/>
</dbReference>
<accession>A0ABD6E4K3</accession>
<feature type="region of interest" description="Disordered" evidence="9">
    <location>
        <begin position="418"/>
        <end position="457"/>
    </location>
</feature>
<dbReference type="Pfam" id="PF00069">
    <property type="entry name" value="Pkinase"/>
    <property type="match status" value="1"/>
</dbReference>
<evidence type="ECO:0000313" key="12">
    <source>
        <dbReference type="Proteomes" id="UP001608902"/>
    </source>
</evidence>
<keyword evidence="12" id="KW-1185">Reference proteome</keyword>
<evidence type="ECO:0000256" key="4">
    <source>
        <dbReference type="ARBA" id="ARBA00022741"/>
    </source>
</evidence>
<dbReference type="PROSITE" id="PS00108">
    <property type="entry name" value="PROTEIN_KINASE_ST"/>
    <property type="match status" value="1"/>
</dbReference>
<dbReference type="InterPro" id="IPR000719">
    <property type="entry name" value="Prot_kinase_dom"/>
</dbReference>
<keyword evidence="3" id="KW-0808">Transferase</keyword>
<keyword evidence="1" id="KW-0723">Serine/threonine-protein kinase</keyword>
<dbReference type="EMBL" id="JBGFUD010000402">
    <property type="protein sequence ID" value="MFH4974455.1"/>
    <property type="molecule type" value="Genomic_DNA"/>
</dbReference>
<dbReference type="Gene3D" id="1.10.510.10">
    <property type="entry name" value="Transferase(Phosphotransferase) domain 1"/>
    <property type="match status" value="1"/>
</dbReference>
<keyword evidence="5" id="KW-0418">Kinase</keyword>
<name>A0ABD6E4K3_9BILA</name>
<evidence type="ECO:0000256" key="9">
    <source>
        <dbReference type="SAM" id="MobiDB-lite"/>
    </source>
</evidence>
<reference evidence="11 12" key="1">
    <citation type="submission" date="2024-08" db="EMBL/GenBank/DDBJ databases">
        <title>Gnathostoma spinigerum genome.</title>
        <authorList>
            <person name="Gonzalez-Bertolin B."/>
            <person name="Monzon S."/>
            <person name="Zaballos A."/>
            <person name="Jimenez P."/>
            <person name="Dekumyoy P."/>
            <person name="Varona S."/>
            <person name="Cuesta I."/>
            <person name="Sumanam S."/>
            <person name="Adisakwattana P."/>
            <person name="Gasser R.B."/>
            <person name="Hernandez-Gonzalez A."/>
            <person name="Young N.D."/>
            <person name="Perteguer M.J."/>
        </authorList>
    </citation>
    <scope>NUCLEOTIDE SEQUENCE [LARGE SCALE GENOMIC DNA]</scope>
    <source>
        <strain evidence="11">AL3</strain>
        <tissue evidence="11">Liver</tissue>
    </source>
</reference>
<dbReference type="PROSITE" id="PS50011">
    <property type="entry name" value="PROTEIN_KINASE_DOM"/>
    <property type="match status" value="1"/>
</dbReference>
<dbReference type="PANTHER" id="PTHR46538">
    <property type="entry name" value="PROTEIN KINASE DOMAIN-CONTAINING PROTEIN"/>
    <property type="match status" value="1"/>
</dbReference>
<evidence type="ECO:0000256" key="3">
    <source>
        <dbReference type="ARBA" id="ARBA00022679"/>
    </source>
</evidence>
<dbReference type="PROSITE" id="PS00107">
    <property type="entry name" value="PROTEIN_KINASE_ATP"/>
    <property type="match status" value="1"/>
</dbReference>
<dbReference type="Proteomes" id="UP001608902">
    <property type="component" value="Unassembled WGS sequence"/>
</dbReference>
<feature type="binding site" evidence="7">
    <location>
        <position position="68"/>
    </location>
    <ligand>
        <name>ATP</name>
        <dbReference type="ChEBI" id="CHEBI:30616"/>
    </ligand>
</feature>
<evidence type="ECO:0000259" key="10">
    <source>
        <dbReference type="PROSITE" id="PS50011"/>
    </source>
</evidence>
<keyword evidence="2" id="KW-0597">Phosphoprotein</keyword>
<organism evidence="11 12">
    <name type="scientific">Gnathostoma spinigerum</name>
    <dbReference type="NCBI Taxonomy" id="75299"/>
    <lineage>
        <taxon>Eukaryota</taxon>
        <taxon>Metazoa</taxon>
        <taxon>Ecdysozoa</taxon>
        <taxon>Nematoda</taxon>
        <taxon>Chromadorea</taxon>
        <taxon>Rhabditida</taxon>
        <taxon>Spirurina</taxon>
        <taxon>Gnathostomatomorpha</taxon>
        <taxon>Gnathostomatoidea</taxon>
        <taxon>Gnathostomatidae</taxon>
        <taxon>Gnathostoma</taxon>
    </lineage>
</organism>
<dbReference type="FunFam" id="1.10.510.10:FF:001298">
    <property type="entry name" value="STE20-like kinase"/>
    <property type="match status" value="1"/>
</dbReference>
<keyword evidence="4 7" id="KW-0547">Nucleotide-binding</keyword>
<evidence type="ECO:0000256" key="6">
    <source>
        <dbReference type="ARBA" id="ARBA00022840"/>
    </source>
</evidence>
<dbReference type="SUPFAM" id="SSF56112">
    <property type="entry name" value="Protein kinase-like (PK-like)"/>
    <property type="match status" value="1"/>
</dbReference>
<evidence type="ECO:0000256" key="1">
    <source>
        <dbReference type="ARBA" id="ARBA00022527"/>
    </source>
</evidence>
<feature type="domain" description="Protein kinase" evidence="10">
    <location>
        <begin position="38"/>
        <end position="296"/>
    </location>
</feature>
<dbReference type="InterPro" id="IPR011009">
    <property type="entry name" value="Kinase-like_dom_sf"/>
</dbReference>
<evidence type="ECO:0000256" key="7">
    <source>
        <dbReference type="PROSITE-ProRule" id="PRU10141"/>
    </source>
</evidence>
<gene>
    <name evidence="11" type="ORF">AB6A40_001164</name>
</gene>
<dbReference type="InterPro" id="IPR008271">
    <property type="entry name" value="Ser/Thr_kinase_AS"/>
</dbReference>
<evidence type="ECO:0000256" key="2">
    <source>
        <dbReference type="ARBA" id="ARBA00022553"/>
    </source>
</evidence>
<dbReference type="SMART" id="SM00220">
    <property type="entry name" value="S_TKc"/>
    <property type="match status" value="1"/>
</dbReference>
<evidence type="ECO:0000313" key="11">
    <source>
        <dbReference type="EMBL" id="MFH4974455.1"/>
    </source>
</evidence>